<evidence type="ECO:0000313" key="2">
    <source>
        <dbReference type="Proteomes" id="UP000296049"/>
    </source>
</evidence>
<accession>R0KMI0</accession>
<evidence type="ECO:0000313" key="1">
    <source>
        <dbReference type="EMBL" id="EOA94378.1"/>
    </source>
</evidence>
<protein>
    <submittedName>
        <fullName evidence="1">Uncharacterized protein</fullName>
    </submittedName>
</protein>
<gene>
    <name evidence="1" type="ORF">Anapl_16257</name>
</gene>
<dbReference type="EMBL" id="KB744807">
    <property type="protein sequence ID" value="EOA94378.1"/>
    <property type="molecule type" value="Genomic_DNA"/>
</dbReference>
<organism evidence="1 2">
    <name type="scientific">Anas platyrhynchos</name>
    <name type="common">Mallard</name>
    <name type="synonym">Anas boschas</name>
    <dbReference type="NCBI Taxonomy" id="8839"/>
    <lineage>
        <taxon>Eukaryota</taxon>
        <taxon>Metazoa</taxon>
        <taxon>Chordata</taxon>
        <taxon>Craniata</taxon>
        <taxon>Vertebrata</taxon>
        <taxon>Euteleostomi</taxon>
        <taxon>Archelosauria</taxon>
        <taxon>Archosauria</taxon>
        <taxon>Dinosauria</taxon>
        <taxon>Saurischia</taxon>
        <taxon>Theropoda</taxon>
        <taxon>Coelurosauria</taxon>
        <taxon>Aves</taxon>
        <taxon>Neognathae</taxon>
        <taxon>Galloanserae</taxon>
        <taxon>Anseriformes</taxon>
        <taxon>Anatidae</taxon>
        <taxon>Anatinae</taxon>
        <taxon>Anas</taxon>
    </lineage>
</organism>
<proteinExistence type="predicted"/>
<sequence>METVRRQRTLVEQFFSCIGGGTEGRSGGDDVLLPFSANKEEETTNAVLETNGVRIQEDGFALCNQKGFTALEALYPCLYPLDLLSNSQ</sequence>
<dbReference type="Proteomes" id="UP000296049">
    <property type="component" value="Unassembled WGS sequence"/>
</dbReference>
<name>R0KMI0_ANAPL</name>
<keyword evidence="2" id="KW-1185">Reference proteome</keyword>
<dbReference type="AlphaFoldDB" id="R0KMI0"/>
<reference evidence="2" key="1">
    <citation type="journal article" date="2013" name="Nat. Genet.">
        <title>The duck genome and transcriptome provide insight into an avian influenza virus reservoir species.</title>
        <authorList>
            <person name="Huang Y."/>
            <person name="Li Y."/>
            <person name="Burt D.W."/>
            <person name="Chen H."/>
            <person name="Zhang Y."/>
            <person name="Qian W."/>
            <person name="Kim H."/>
            <person name="Gan S."/>
            <person name="Zhao Y."/>
            <person name="Li J."/>
            <person name="Yi K."/>
            <person name="Feng H."/>
            <person name="Zhu P."/>
            <person name="Li B."/>
            <person name="Liu Q."/>
            <person name="Fairley S."/>
            <person name="Magor K.E."/>
            <person name="Du Z."/>
            <person name="Hu X."/>
            <person name="Goodman L."/>
            <person name="Tafer H."/>
            <person name="Vignal A."/>
            <person name="Lee T."/>
            <person name="Kim K.W."/>
            <person name="Sheng Z."/>
            <person name="An Y."/>
            <person name="Searle S."/>
            <person name="Herrero J."/>
            <person name="Groenen M.A."/>
            <person name="Crooijmans R.P."/>
            <person name="Faraut T."/>
            <person name="Cai Q."/>
            <person name="Webster R.G."/>
            <person name="Aldridge J.R."/>
            <person name="Warren W.C."/>
            <person name="Bartschat S."/>
            <person name="Kehr S."/>
            <person name="Marz M."/>
            <person name="Stadler P.F."/>
            <person name="Smith J."/>
            <person name="Kraus R.H."/>
            <person name="Zhao Y."/>
            <person name="Ren L."/>
            <person name="Fei J."/>
            <person name="Morisson M."/>
            <person name="Kaiser P."/>
            <person name="Griffin D.K."/>
            <person name="Rao M."/>
            <person name="Pitel F."/>
            <person name="Wang J."/>
            <person name="Li N."/>
        </authorList>
    </citation>
    <scope>NUCLEOTIDE SEQUENCE [LARGE SCALE GENOMIC DNA]</scope>
</reference>